<sequence length="230" mass="24175">MERRWGKAGVVLLVATLVMHAFVSSVVAAVRPSARAEEPSIELAISSAGGGGEAGAAVAAAWTVRITARNLSPHQGVPLLRSSLWFCSSDPAEARRGLVVTDRATAEPLRYSGPMIKRMPIQHTTEEANIAHVLPNAELSCDIDLSNAYVFEAGRDYVVTFSEAGTLGFLRAHGSEAVSAGIATIKADAASLTFTPSTASTAPYAKEAAAKPGVNVRRTRHRVGEVRGDV</sequence>
<gene>
    <name evidence="2" type="ORF">EAUS1353_LOCUS1857</name>
</gene>
<evidence type="ECO:0000256" key="1">
    <source>
        <dbReference type="SAM" id="SignalP"/>
    </source>
</evidence>
<accession>A0A7S1TM24</accession>
<feature type="chain" id="PRO_5031045207" evidence="1">
    <location>
        <begin position="29"/>
        <end position="230"/>
    </location>
</feature>
<keyword evidence="1" id="KW-0732">Signal</keyword>
<name>A0A7S1TM24_9RHOD</name>
<evidence type="ECO:0000313" key="2">
    <source>
        <dbReference type="EMBL" id="CAD9240119.1"/>
    </source>
</evidence>
<reference evidence="2" key="1">
    <citation type="submission" date="2021-01" db="EMBL/GenBank/DDBJ databases">
        <authorList>
            <person name="Corre E."/>
            <person name="Pelletier E."/>
            <person name="Niang G."/>
            <person name="Scheremetjew M."/>
            <person name="Finn R."/>
            <person name="Kale V."/>
            <person name="Holt S."/>
            <person name="Cochrane G."/>
            <person name="Meng A."/>
            <person name="Brown T."/>
            <person name="Cohen L."/>
        </authorList>
    </citation>
    <scope>NUCLEOTIDE SEQUENCE</scope>
    <source>
        <strain evidence="2">CCMP3124</strain>
    </source>
</reference>
<dbReference type="AlphaFoldDB" id="A0A7S1TM24"/>
<dbReference type="Gene3D" id="2.60.40.2970">
    <property type="match status" value="1"/>
</dbReference>
<organism evidence="2">
    <name type="scientific">Erythrolobus australicus</name>
    <dbReference type="NCBI Taxonomy" id="1077150"/>
    <lineage>
        <taxon>Eukaryota</taxon>
        <taxon>Rhodophyta</taxon>
        <taxon>Bangiophyceae</taxon>
        <taxon>Porphyridiales</taxon>
        <taxon>Porphyridiaceae</taxon>
        <taxon>Erythrolobus</taxon>
    </lineage>
</organism>
<protein>
    <submittedName>
        <fullName evidence="2">Uncharacterized protein</fullName>
    </submittedName>
</protein>
<proteinExistence type="predicted"/>
<dbReference type="EMBL" id="HBGI01002843">
    <property type="protein sequence ID" value="CAD9240119.1"/>
    <property type="molecule type" value="Transcribed_RNA"/>
</dbReference>
<feature type="signal peptide" evidence="1">
    <location>
        <begin position="1"/>
        <end position="28"/>
    </location>
</feature>